<dbReference type="InterPro" id="IPR029052">
    <property type="entry name" value="Metallo-depent_PP-like"/>
</dbReference>
<feature type="domain" description="Calcineurin-like phosphoesterase" evidence="3">
    <location>
        <begin position="11"/>
        <end position="208"/>
    </location>
</feature>
<keyword evidence="1" id="KW-0732">Signal</keyword>
<dbReference type="PRINTS" id="PR01607">
    <property type="entry name" value="APYRASEFAMLY"/>
</dbReference>
<dbReference type="InterPro" id="IPR006179">
    <property type="entry name" value="5_nucleotidase/apyrase"/>
</dbReference>
<dbReference type="SUPFAM" id="SSF56300">
    <property type="entry name" value="Metallo-dependent phosphatases"/>
    <property type="match status" value="1"/>
</dbReference>
<dbReference type="InterPro" id="IPR036907">
    <property type="entry name" value="5'-Nucleotdase_C_sf"/>
</dbReference>
<dbReference type="SUPFAM" id="SSF55816">
    <property type="entry name" value="5'-nucleotidase (syn. UDP-sugar hydrolase), C-terminal domain"/>
    <property type="match status" value="1"/>
</dbReference>
<evidence type="ECO:0000256" key="1">
    <source>
        <dbReference type="ARBA" id="ARBA00022729"/>
    </source>
</evidence>
<keyword evidence="2" id="KW-0547">Nucleotide-binding</keyword>
<sequence length="487" mass="53786">MNDSIRTQVVLLHSNDVHSRLENAAKIAGYISEERRTHGSDSVLVIDCGDHIDRMRVETEGSDGLVNVALLNQAGYEAVTLGNNEGLTYSVQVLEDLYRNHAAFPVICSNMKEASTGELPGWLLPHAVIEKNGLSIGLIGVTTAYTDFYSLLGWEATDPMEAVREQAVLLREQVQVVVVLSHLGIKFDMEMAESIDGIDLIIGAHTHHLLEEPIVIGGTTICAAGKFGEYIGRVEIGMDELTRRPVFRASVAPTAAFEEHPEATRIISEFLETGRQRLNEVVAVLDEPLPSSTDRESPLCNLLAAGLRRWTDAEIGLVNTGQLLGGLAQGEVTAGQLHALCPSPINPCKVSIEGKYLREALEQSLLQEYIDKPIKGYGFRGHVLGNIAVDGMRIVYDSKRPDYEKLRTVLVNGKPLDDHRLYLVGMIDMFTFKAGYESLANGRSTDFYLPEFIRDLIAVQLQDSAYIADCRRRRWHNLSVDAMPAHL</sequence>
<reference evidence="5 6" key="1">
    <citation type="submission" date="2023-07" db="EMBL/GenBank/DDBJ databases">
        <title>Sorghum-associated microbial communities from plants grown in Nebraska, USA.</title>
        <authorList>
            <person name="Schachtman D."/>
        </authorList>
    </citation>
    <scope>NUCLEOTIDE SEQUENCE [LARGE SCALE GENOMIC DNA]</scope>
    <source>
        <strain evidence="5 6">CC482</strain>
    </source>
</reference>
<evidence type="ECO:0000313" key="5">
    <source>
        <dbReference type="EMBL" id="MDQ0114419.1"/>
    </source>
</evidence>
<keyword evidence="2" id="KW-0378">Hydrolase</keyword>
<dbReference type="Pfam" id="PF00149">
    <property type="entry name" value="Metallophos"/>
    <property type="match status" value="1"/>
</dbReference>
<protein>
    <submittedName>
        <fullName evidence="5">2',3'-cyclic-nucleotide 2'-phosphodiesterase (5'-nucleotidase family)</fullName>
    </submittedName>
</protein>
<dbReference type="Gene3D" id="3.60.21.10">
    <property type="match status" value="1"/>
</dbReference>
<comment type="caution">
    <text evidence="5">The sequence shown here is derived from an EMBL/GenBank/DDBJ whole genome shotgun (WGS) entry which is preliminary data.</text>
</comment>
<evidence type="ECO:0000313" key="6">
    <source>
        <dbReference type="Proteomes" id="UP001229346"/>
    </source>
</evidence>
<dbReference type="Pfam" id="PF02872">
    <property type="entry name" value="5_nucleotid_C"/>
    <property type="match status" value="1"/>
</dbReference>
<dbReference type="InterPro" id="IPR004843">
    <property type="entry name" value="Calcineurin-like_PHP"/>
</dbReference>
<proteinExistence type="inferred from homology"/>
<comment type="similarity">
    <text evidence="2">Belongs to the 5'-nucleotidase family.</text>
</comment>
<dbReference type="CDD" id="cd00845">
    <property type="entry name" value="MPP_UshA_N_like"/>
    <property type="match status" value="1"/>
</dbReference>
<feature type="domain" description="5'-Nucleotidase C-terminal" evidence="4">
    <location>
        <begin position="291"/>
        <end position="428"/>
    </location>
</feature>
<name>A0ABT9U7J0_PAEHA</name>
<gene>
    <name evidence="5" type="ORF">J2T15_003874</name>
</gene>
<evidence type="ECO:0000259" key="3">
    <source>
        <dbReference type="Pfam" id="PF00149"/>
    </source>
</evidence>
<accession>A0ABT9U7J0</accession>
<dbReference type="RefSeq" id="WP_307205748.1">
    <property type="nucleotide sequence ID" value="NZ_JAUSSU010000007.1"/>
</dbReference>
<dbReference type="EMBL" id="JAUSSU010000007">
    <property type="protein sequence ID" value="MDQ0114419.1"/>
    <property type="molecule type" value="Genomic_DNA"/>
</dbReference>
<organism evidence="5 6">
    <name type="scientific">Paenibacillus harenae</name>
    <dbReference type="NCBI Taxonomy" id="306543"/>
    <lineage>
        <taxon>Bacteria</taxon>
        <taxon>Bacillati</taxon>
        <taxon>Bacillota</taxon>
        <taxon>Bacilli</taxon>
        <taxon>Bacillales</taxon>
        <taxon>Paenibacillaceae</taxon>
        <taxon>Paenibacillus</taxon>
    </lineage>
</organism>
<dbReference type="PANTHER" id="PTHR11575:SF23">
    <property type="entry name" value="5-NUCLEOTIDASE FAMILY PROTEIN"/>
    <property type="match status" value="1"/>
</dbReference>
<dbReference type="Proteomes" id="UP001229346">
    <property type="component" value="Unassembled WGS sequence"/>
</dbReference>
<evidence type="ECO:0000256" key="2">
    <source>
        <dbReference type="RuleBase" id="RU362119"/>
    </source>
</evidence>
<dbReference type="PANTHER" id="PTHR11575">
    <property type="entry name" value="5'-NUCLEOTIDASE-RELATED"/>
    <property type="match status" value="1"/>
</dbReference>
<dbReference type="Gene3D" id="3.90.780.10">
    <property type="entry name" value="5'-Nucleotidase, C-terminal domain"/>
    <property type="match status" value="1"/>
</dbReference>
<keyword evidence="6" id="KW-1185">Reference proteome</keyword>
<evidence type="ECO:0000259" key="4">
    <source>
        <dbReference type="Pfam" id="PF02872"/>
    </source>
</evidence>
<dbReference type="InterPro" id="IPR008334">
    <property type="entry name" value="5'-Nucleotdase_C"/>
</dbReference>